<evidence type="ECO:0000313" key="1">
    <source>
        <dbReference type="EMBL" id="KAK5617837.1"/>
    </source>
</evidence>
<dbReference type="EMBL" id="JAHHUM010000662">
    <property type="protein sequence ID" value="KAK5617837.1"/>
    <property type="molecule type" value="Genomic_DNA"/>
</dbReference>
<proteinExistence type="predicted"/>
<name>A0AAV9SAH2_9TELE</name>
<comment type="caution">
    <text evidence="1">The sequence shown here is derived from an EMBL/GenBank/DDBJ whole genome shotgun (WGS) entry which is preliminary data.</text>
</comment>
<reference evidence="1 2" key="1">
    <citation type="submission" date="2021-06" db="EMBL/GenBank/DDBJ databases">
        <authorList>
            <person name="Palmer J.M."/>
        </authorList>
    </citation>
    <scope>NUCLEOTIDE SEQUENCE [LARGE SCALE GENOMIC DNA]</scope>
    <source>
        <strain evidence="1 2">MEX-2019</strain>
        <tissue evidence="1">Muscle</tissue>
    </source>
</reference>
<protein>
    <submittedName>
        <fullName evidence="1">Uncharacterized protein</fullName>
    </submittedName>
</protein>
<evidence type="ECO:0000313" key="2">
    <source>
        <dbReference type="Proteomes" id="UP001311232"/>
    </source>
</evidence>
<dbReference type="AlphaFoldDB" id="A0AAV9SAH2"/>
<dbReference type="Proteomes" id="UP001311232">
    <property type="component" value="Unassembled WGS sequence"/>
</dbReference>
<gene>
    <name evidence="1" type="ORF">CRENBAI_025994</name>
</gene>
<organism evidence="1 2">
    <name type="scientific">Crenichthys baileyi</name>
    <name type="common">White River springfish</name>
    <dbReference type="NCBI Taxonomy" id="28760"/>
    <lineage>
        <taxon>Eukaryota</taxon>
        <taxon>Metazoa</taxon>
        <taxon>Chordata</taxon>
        <taxon>Craniata</taxon>
        <taxon>Vertebrata</taxon>
        <taxon>Euteleostomi</taxon>
        <taxon>Actinopterygii</taxon>
        <taxon>Neopterygii</taxon>
        <taxon>Teleostei</taxon>
        <taxon>Neoteleostei</taxon>
        <taxon>Acanthomorphata</taxon>
        <taxon>Ovalentaria</taxon>
        <taxon>Atherinomorphae</taxon>
        <taxon>Cyprinodontiformes</taxon>
        <taxon>Goodeidae</taxon>
        <taxon>Crenichthys</taxon>
    </lineage>
</organism>
<sequence>MSKEKVTFGHFWVQSTTGRFCAQLPREVKQWEHWAKFFHPTLVGPFEKLCVGAFLFQDKGWAPNLIQPSSWSSSFRSTF</sequence>
<keyword evidence="2" id="KW-1185">Reference proteome</keyword>
<accession>A0AAV9SAH2</accession>